<dbReference type="CDD" id="cd10540">
    <property type="entry name" value="SET_SpSet7-like"/>
    <property type="match status" value="1"/>
</dbReference>
<dbReference type="EMBL" id="ML996698">
    <property type="protein sequence ID" value="KAF2399054.1"/>
    <property type="molecule type" value="Genomic_DNA"/>
</dbReference>
<dbReference type="SMART" id="SM00317">
    <property type="entry name" value="SET"/>
    <property type="match status" value="1"/>
</dbReference>
<dbReference type="Gene3D" id="2.170.270.10">
    <property type="entry name" value="SET domain"/>
    <property type="match status" value="1"/>
</dbReference>
<dbReference type="GO" id="GO:0032259">
    <property type="term" value="P:methylation"/>
    <property type="evidence" value="ECO:0007669"/>
    <property type="project" value="UniProtKB-KW"/>
</dbReference>
<keyword evidence="3" id="KW-1185">Reference proteome</keyword>
<dbReference type="InterPro" id="IPR001214">
    <property type="entry name" value="SET_dom"/>
</dbReference>
<keyword evidence="2" id="KW-0489">Methyltransferase</keyword>
<dbReference type="PROSITE" id="PS50280">
    <property type="entry name" value="SET"/>
    <property type="match status" value="1"/>
</dbReference>
<dbReference type="Pfam" id="PF00856">
    <property type="entry name" value="SET"/>
    <property type="match status" value="1"/>
</dbReference>
<protein>
    <submittedName>
        <fullName evidence="2">Protein methyltransferase</fullName>
    </submittedName>
</protein>
<dbReference type="InterPro" id="IPR046341">
    <property type="entry name" value="SET_dom_sf"/>
</dbReference>
<dbReference type="Proteomes" id="UP000799640">
    <property type="component" value="Unassembled WGS sequence"/>
</dbReference>
<feature type="domain" description="SET" evidence="1">
    <location>
        <begin position="15"/>
        <end position="135"/>
    </location>
</feature>
<dbReference type="GO" id="GO:0008168">
    <property type="term" value="F:methyltransferase activity"/>
    <property type="evidence" value="ECO:0007669"/>
    <property type="project" value="UniProtKB-KW"/>
</dbReference>
<evidence type="ECO:0000313" key="2">
    <source>
        <dbReference type="EMBL" id="KAF2399054.1"/>
    </source>
</evidence>
<organism evidence="2 3">
    <name type="scientific">Trichodelitschia bisporula</name>
    <dbReference type="NCBI Taxonomy" id="703511"/>
    <lineage>
        <taxon>Eukaryota</taxon>
        <taxon>Fungi</taxon>
        <taxon>Dikarya</taxon>
        <taxon>Ascomycota</taxon>
        <taxon>Pezizomycotina</taxon>
        <taxon>Dothideomycetes</taxon>
        <taxon>Dothideomycetes incertae sedis</taxon>
        <taxon>Phaeotrichales</taxon>
        <taxon>Phaeotrichaceae</taxon>
        <taxon>Trichodelitschia</taxon>
    </lineage>
</organism>
<name>A0A6G1HT08_9PEZI</name>
<dbReference type="SUPFAM" id="SSF82199">
    <property type="entry name" value="SET domain"/>
    <property type="match status" value="1"/>
</dbReference>
<sequence>MAVSFEDAVPLSRLPGLVLVSDTPKGRGVFTMVPIPRGTHIDTNPVLVLSPTDNEAHIKHTVLYHYTYNWPAPTSDAASAPSQPLQAVVLGLGSLFNHSSRDQNVVWTRDVARGTVTYRAARDIATGEELCISYGARLTFVDADAISEEPEEAENVLRSIQVDELTR</sequence>
<keyword evidence="2" id="KW-0808">Transferase</keyword>
<dbReference type="AlphaFoldDB" id="A0A6G1HT08"/>
<accession>A0A6G1HT08</accession>
<gene>
    <name evidence="2" type="ORF">EJ06DRAFT_583035</name>
</gene>
<evidence type="ECO:0000259" key="1">
    <source>
        <dbReference type="PROSITE" id="PS50280"/>
    </source>
</evidence>
<proteinExistence type="predicted"/>
<evidence type="ECO:0000313" key="3">
    <source>
        <dbReference type="Proteomes" id="UP000799640"/>
    </source>
</evidence>
<reference evidence="2" key="1">
    <citation type="journal article" date="2020" name="Stud. Mycol.">
        <title>101 Dothideomycetes genomes: a test case for predicting lifestyles and emergence of pathogens.</title>
        <authorList>
            <person name="Haridas S."/>
            <person name="Albert R."/>
            <person name="Binder M."/>
            <person name="Bloem J."/>
            <person name="Labutti K."/>
            <person name="Salamov A."/>
            <person name="Andreopoulos B."/>
            <person name="Baker S."/>
            <person name="Barry K."/>
            <person name="Bills G."/>
            <person name="Bluhm B."/>
            <person name="Cannon C."/>
            <person name="Castanera R."/>
            <person name="Culley D."/>
            <person name="Daum C."/>
            <person name="Ezra D."/>
            <person name="Gonzalez J."/>
            <person name="Henrissat B."/>
            <person name="Kuo A."/>
            <person name="Liang C."/>
            <person name="Lipzen A."/>
            <person name="Lutzoni F."/>
            <person name="Magnuson J."/>
            <person name="Mondo S."/>
            <person name="Nolan M."/>
            <person name="Ohm R."/>
            <person name="Pangilinan J."/>
            <person name="Park H.-J."/>
            <person name="Ramirez L."/>
            <person name="Alfaro M."/>
            <person name="Sun H."/>
            <person name="Tritt A."/>
            <person name="Yoshinaga Y."/>
            <person name="Zwiers L.-H."/>
            <person name="Turgeon B."/>
            <person name="Goodwin S."/>
            <person name="Spatafora J."/>
            <person name="Crous P."/>
            <person name="Grigoriev I."/>
        </authorList>
    </citation>
    <scope>NUCLEOTIDE SEQUENCE</scope>
    <source>
        <strain evidence="2">CBS 262.69</strain>
    </source>
</reference>
<dbReference type="OrthoDB" id="3180714at2759"/>